<dbReference type="Proteomes" id="UP001170674">
    <property type="component" value="Unassembled WGS sequence"/>
</dbReference>
<evidence type="ECO:0000313" key="1">
    <source>
        <dbReference type="EMBL" id="MDO8059347.1"/>
    </source>
</evidence>
<comment type="caution">
    <text evidence="1">The sequence shown here is derived from an EMBL/GenBank/DDBJ whole genome shotgun (WGS) entry which is preliminary data.</text>
</comment>
<keyword evidence="2" id="KW-1185">Reference proteome</keyword>
<reference evidence="1 2" key="1">
    <citation type="journal article" date="2023" name="Int. J. Syst. Evol. Microbiol.">
        <title>The observation of taxonomic boundaries for the 16SrII and 16SrXXV phytoplasmas using genome-based delimitation.</title>
        <authorList>
            <person name="Rodrigues Jardim B."/>
            <person name="Tran-Nguyen L.T.T."/>
            <person name="Gambley C."/>
            <person name="Al-Sadi A.M."/>
            <person name="Al-Subhi A.M."/>
            <person name="Foissac X."/>
            <person name="Salar P."/>
            <person name="Cai H."/>
            <person name="Yang J.Y."/>
            <person name="Davis R."/>
            <person name="Jones L."/>
            <person name="Rodoni B."/>
            <person name="Constable F.E."/>
        </authorList>
    </citation>
    <scope>NUCLEOTIDE SEQUENCE [LARGE SCALE GENOMIC DNA]</scope>
    <source>
        <strain evidence="1">BAWM-OMN-P53</strain>
    </source>
</reference>
<gene>
    <name evidence="1" type="ORF">OC683_01825</name>
</gene>
<name>A0ABT9D2U3_9MOLU</name>
<dbReference type="RefSeq" id="WP_304514852.1">
    <property type="nucleotide sequence ID" value="NZ_JAOSIR010000024.1"/>
</dbReference>
<organism evidence="1 2">
    <name type="scientific">Candidatus Phytoplasma crotalariae</name>
    <dbReference type="NCBI Taxonomy" id="2982627"/>
    <lineage>
        <taxon>Bacteria</taxon>
        <taxon>Bacillati</taxon>
        <taxon>Mycoplasmatota</taxon>
        <taxon>Mollicutes</taxon>
        <taxon>Acholeplasmatales</taxon>
        <taxon>Acholeplasmataceae</taxon>
        <taxon>Candidatus Phytoplasma</taxon>
        <taxon>16SrII (Peanut WB group)</taxon>
    </lineage>
</organism>
<protein>
    <submittedName>
        <fullName evidence="1">Uncharacterized protein</fullName>
    </submittedName>
</protein>
<proteinExistence type="predicted"/>
<sequence>MTQTSLKIPLVNISDNFDNLSKENSSISFNLINAIKDKTFYYHLFGKFSYLSGISKAAIEKQLRENFYFEPQSNVEYNKNTGVIKICNINKILNHNILIGETFFLLNVGFWKMREVWTCTLQIYFIAYKDNYSNNYHYRIKVKKR</sequence>
<evidence type="ECO:0000313" key="2">
    <source>
        <dbReference type="Proteomes" id="UP001170674"/>
    </source>
</evidence>
<accession>A0ABT9D2U3</accession>
<dbReference type="EMBL" id="JAOSIR010000024">
    <property type="protein sequence ID" value="MDO8059347.1"/>
    <property type="molecule type" value="Genomic_DNA"/>
</dbReference>